<dbReference type="Proteomes" id="UP000251960">
    <property type="component" value="Chromosome 2"/>
</dbReference>
<comment type="caution">
    <text evidence="1">The sequence shown here is derived from an EMBL/GenBank/DDBJ whole genome shotgun (WGS) entry which is preliminary data.</text>
</comment>
<dbReference type="AlphaFoldDB" id="A0A3L6FWX2"/>
<dbReference type="EMBL" id="NCVQ01000003">
    <property type="protein sequence ID" value="PWZ39256.1"/>
    <property type="molecule type" value="Genomic_DNA"/>
</dbReference>
<reference evidence="1" key="1">
    <citation type="journal article" date="2018" name="Nat. Genet.">
        <title>Extensive intraspecific gene order and gene structural variations between Mo17 and other maize genomes.</title>
        <authorList>
            <person name="Sun S."/>
            <person name="Zhou Y."/>
            <person name="Chen J."/>
            <person name="Shi J."/>
            <person name="Zhao H."/>
            <person name="Zhao H."/>
            <person name="Song W."/>
            <person name="Zhang M."/>
            <person name="Cui Y."/>
            <person name="Dong X."/>
            <person name="Liu H."/>
            <person name="Ma X."/>
            <person name="Jiao Y."/>
            <person name="Wang B."/>
            <person name="Wei X."/>
            <person name="Stein J.C."/>
            <person name="Glaubitz J.C."/>
            <person name="Lu F."/>
            <person name="Yu G."/>
            <person name="Liang C."/>
            <person name="Fengler K."/>
            <person name="Li B."/>
            <person name="Rafalski A."/>
            <person name="Schnable P.S."/>
            <person name="Ware D.H."/>
            <person name="Buckler E.S."/>
            <person name="Lai J."/>
        </authorList>
    </citation>
    <scope>NUCLEOTIDE SEQUENCE [LARGE SCALE GENOMIC DNA]</scope>
    <source>
        <tissue evidence="1">Seedling</tissue>
    </source>
</reference>
<sequence>MVVQWLRAVFLEPAHSGVRQGLTSIVSPHRPCTCVVLAAGTRRM</sequence>
<protein>
    <submittedName>
        <fullName evidence="1">Uncharacterized protein</fullName>
    </submittedName>
</protein>
<gene>
    <name evidence="1" type="ORF">Zm00014a_022360</name>
</gene>
<organism evidence="1">
    <name type="scientific">Zea mays</name>
    <name type="common">Maize</name>
    <dbReference type="NCBI Taxonomy" id="4577"/>
    <lineage>
        <taxon>Eukaryota</taxon>
        <taxon>Viridiplantae</taxon>
        <taxon>Streptophyta</taxon>
        <taxon>Embryophyta</taxon>
        <taxon>Tracheophyta</taxon>
        <taxon>Spermatophyta</taxon>
        <taxon>Magnoliopsida</taxon>
        <taxon>Liliopsida</taxon>
        <taxon>Poales</taxon>
        <taxon>Poaceae</taxon>
        <taxon>PACMAD clade</taxon>
        <taxon>Panicoideae</taxon>
        <taxon>Andropogonodae</taxon>
        <taxon>Andropogoneae</taxon>
        <taxon>Tripsacinae</taxon>
        <taxon>Zea</taxon>
    </lineage>
</organism>
<proteinExistence type="predicted"/>
<name>A0A3L6FWX2_MAIZE</name>
<accession>A0A3L6FWX2</accession>
<evidence type="ECO:0000313" key="1">
    <source>
        <dbReference type="EMBL" id="PWZ39256.1"/>
    </source>
</evidence>